<protein>
    <submittedName>
        <fullName evidence="1">Uncharacterized protein</fullName>
    </submittedName>
</protein>
<reference evidence="1 2" key="1">
    <citation type="journal article" date="2020" name="Nat. Commun.">
        <title>Donkey genomes provide new insights into domestication and selection for coat color.</title>
        <authorList>
            <person name="Wang"/>
            <person name="C."/>
            <person name="Li"/>
            <person name="H."/>
            <person name="Guo"/>
            <person name="Y."/>
            <person name="Huang"/>
            <person name="J."/>
            <person name="Sun"/>
            <person name="Y."/>
            <person name="Min"/>
            <person name="J."/>
            <person name="Wang"/>
            <person name="J."/>
            <person name="Fang"/>
            <person name="X."/>
            <person name="Zhao"/>
            <person name="Z."/>
            <person name="Wang"/>
            <person name="S."/>
            <person name="Zhang"/>
            <person name="Y."/>
            <person name="Liu"/>
            <person name="Q."/>
            <person name="Jiang"/>
            <person name="Q."/>
            <person name="Wang"/>
            <person name="X."/>
            <person name="Guo"/>
            <person name="Y."/>
            <person name="Yang"/>
            <person name="C."/>
            <person name="Wang"/>
            <person name="Y."/>
            <person name="Tian"/>
            <person name="F."/>
            <person name="Zhuang"/>
            <person name="G."/>
            <person name="Fan"/>
            <person name="Y."/>
            <person name="Gao"/>
            <person name="Q."/>
            <person name="Li"/>
            <person name="Y."/>
            <person name="Ju"/>
            <person name="Z."/>
            <person name="Li"/>
            <person name="J."/>
            <person name="Li"/>
            <person name="R."/>
            <person name="Hou"/>
            <person name="M."/>
            <person name="Yang"/>
            <person name="G."/>
            <person name="Liu"/>
            <person name="G."/>
            <person name="Liu"/>
            <person name="W."/>
            <person name="Guo"/>
            <person name="J."/>
            <person name="Pan"/>
            <person name="S."/>
            <person name="Fan"/>
            <person name="G."/>
            <person name="Zhang"/>
            <person name="W."/>
            <person name="Zhang"/>
            <person name="R."/>
            <person name="Yu"/>
            <person name="J."/>
            <person name="Zhang"/>
            <person name="X."/>
            <person name="Yin"/>
            <person name="Q."/>
            <person name="Ji"/>
            <person name="C."/>
            <person name="Jin"/>
            <person name="Y."/>
            <person name="Yue"/>
            <person name="G."/>
            <person name="Liu"/>
            <person name="M."/>
            <person name="Xu"/>
            <person name="J."/>
            <person name="Liu"/>
            <person name="S."/>
            <person name="Jordana"/>
            <person name="J."/>
            <person name="Noce"/>
            <person name="A."/>
            <person name="Amills"/>
            <person name="M."/>
            <person name="Wu"/>
            <person name="D.D."/>
            <person name="Li"/>
            <person name="S."/>
            <person name="Zhou"/>
            <person name="X. and Zhong"/>
            <person name="J."/>
        </authorList>
    </citation>
    <scope>NUCLEOTIDE SEQUENCE [LARGE SCALE GENOMIC DNA]</scope>
</reference>
<reference evidence="1" key="2">
    <citation type="submission" date="2025-08" db="UniProtKB">
        <authorList>
            <consortium name="Ensembl"/>
        </authorList>
    </citation>
    <scope>IDENTIFICATION</scope>
</reference>
<evidence type="ECO:0000313" key="1">
    <source>
        <dbReference type="Ensembl" id="ENSEASP00005040951.1"/>
    </source>
</evidence>
<reference evidence="1" key="3">
    <citation type="submission" date="2025-09" db="UniProtKB">
        <authorList>
            <consortium name="Ensembl"/>
        </authorList>
    </citation>
    <scope>IDENTIFICATION</scope>
</reference>
<dbReference type="GeneTree" id="ENSGT01150000286916"/>
<evidence type="ECO:0000313" key="2">
    <source>
        <dbReference type="Proteomes" id="UP000694387"/>
    </source>
</evidence>
<proteinExistence type="predicted"/>
<keyword evidence="2" id="KW-1185">Reference proteome</keyword>
<organism evidence="1 2">
    <name type="scientific">Equus asinus</name>
    <name type="common">Donkey</name>
    <name type="synonym">Equus africanus asinus</name>
    <dbReference type="NCBI Taxonomy" id="9793"/>
    <lineage>
        <taxon>Eukaryota</taxon>
        <taxon>Metazoa</taxon>
        <taxon>Chordata</taxon>
        <taxon>Craniata</taxon>
        <taxon>Vertebrata</taxon>
        <taxon>Euteleostomi</taxon>
        <taxon>Mammalia</taxon>
        <taxon>Eutheria</taxon>
        <taxon>Laurasiatheria</taxon>
        <taxon>Perissodactyla</taxon>
        <taxon>Equidae</taxon>
        <taxon>Equus</taxon>
    </lineage>
</organism>
<dbReference type="Ensembl" id="ENSEAST00005073296.1">
    <property type="protein sequence ID" value="ENSEASP00005040951.1"/>
    <property type="gene ID" value="ENSEASG00005034574.1"/>
</dbReference>
<name>A0A9L0IT39_EQUAS</name>
<dbReference type="AlphaFoldDB" id="A0A9L0IT39"/>
<accession>A0A9L0IT39</accession>
<sequence>MLMRMWSNRNSHSLLMGIQNVQPLRKTAWQFLTKVNILSLYDPAIALLGVYPKELKTHIHTKTCTQIFIAALFITAKIWKQPRCPLVGEWINKLWCIQTKECYSALKRNELSSHEKNMEEP</sequence>
<dbReference type="Proteomes" id="UP000694387">
    <property type="component" value="Chromosome 8"/>
</dbReference>